<reference evidence="5" key="1">
    <citation type="submission" date="2024-03" db="EMBL/GenBank/DDBJ databases">
        <title>Complete genome sequence of Mycoplasma gypis type strain B1/T1.</title>
        <authorList>
            <person name="Spergser J."/>
        </authorList>
    </citation>
    <scope>NUCLEOTIDE SEQUENCE [LARGE SCALE GENOMIC DNA]</scope>
    <source>
        <strain evidence="5">B1/T1</strain>
    </source>
</reference>
<dbReference type="RefSeq" id="WP_205499275.1">
    <property type="nucleotide sequence ID" value="NZ_CP148066.1"/>
</dbReference>
<feature type="transmembrane region" description="Helical" evidence="4">
    <location>
        <begin position="141"/>
        <end position="162"/>
    </location>
</feature>
<keyword evidence="6" id="KW-1185">Reference proteome</keyword>
<keyword evidence="4" id="KW-1133">Transmembrane helix</keyword>
<proteinExistence type="predicted"/>
<dbReference type="EMBL" id="CP148066">
    <property type="protein sequence ID" value="WXL28374.1"/>
    <property type="molecule type" value="Genomic_DNA"/>
</dbReference>
<organism evidence="5 6">
    <name type="scientific">[Mycoplasma] gypis</name>
    <dbReference type="NCBI Taxonomy" id="92404"/>
    <lineage>
        <taxon>Bacteria</taxon>
        <taxon>Bacillati</taxon>
        <taxon>Mycoplasmatota</taxon>
        <taxon>Mycoplasmoidales</taxon>
        <taxon>Metamycoplasmataceae</taxon>
        <taxon>Metamycoplasma</taxon>
    </lineage>
</organism>
<evidence type="ECO:0000256" key="4">
    <source>
        <dbReference type="SAM" id="Phobius"/>
    </source>
</evidence>
<dbReference type="SUPFAM" id="SSF51261">
    <property type="entry name" value="Duplicated hybrid motif"/>
    <property type="match status" value="1"/>
</dbReference>
<protein>
    <submittedName>
        <fullName evidence="5">Uncharacterized protein</fullName>
    </submittedName>
</protein>
<dbReference type="Proteomes" id="UP001460679">
    <property type="component" value="Chromosome"/>
</dbReference>
<feature type="transmembrane region" description="Helical" evidence="4">
    <location>
        <begin position="426"/>
        <end position="448"/>
    </location>
</feature>
<dbReference type="InterPro" id="IPR050429">
    <property type="entry name" value="PTS_Glucose_EIICBA"/>
</dbReference>
<keyword evidence="4" id="KW-0472">Membrane</keyword>
<dbReference type="InterPro" id="IPR011055">
    <property type="entry name" value="Dup_hybrid_motif"/>
</dbReference>
<dbReference type="PANTHER" id="PTHR30009:SF20">
    <property type="entry name" value="PTS SYSTEM GLUCOSE-SPECIFIC EIICB COMPONENT-RELATED"/>
    <property type="match status" value="1"/>
</dbReference>
<evidence type="ECO:0000313" key="5">
    <source>
        <dbReference type="EMBL" id="WXL28374.1"/>
    </source>
</evidence>
<name>A0ABZ2RTD2_9BACT</name>
<keyword evidence="3" id="KW-0598">Phosphotransferase system</keyword>
<evidence type="ECO:0000256" key="2">
    <source>
        <dbReference type="ARBA" id="ARBA00022597"/>
    </source>
</evidence>
<dbReference type="PANTHER" id="PTHR30009">
    <property type="entry name" value="CYTOCHROME C-TYPE SYNTHESIS PROTEIN AND PTS TRANSMEMBRANE COMPONENT"/>
    <property type="match status" value="1"/>
</dbReference>
<feature type="transmembrane region" description="Helical" evidence="4">
    <location>
        <begin position="376"/>
        <end position="398"/>
    </location>
</feature>
<feature type="transmembrane region" description="Helical" evidence="4">
    <location>
        <begin position="51"/>
        <end position="72"/>
    </location>
</feature>
<feature type="transmembrane region" description="Helical" evidence="4">
    <location>
        <begin position="344"/>
        <end position="364"/>
    </location>
</feature>
<keyword evidence="4" id="KW-0812">Transmembrane</keyword>
<evidence type="ECO:0000256" key="1">
    <source>
        <dbReference type="ARBA" id="ARBA00022448"/>
    </source>
</evidence>
<keyword evidence="2" id="KW-0762">Sugar transport</keyword>
<keyword evidence="1" id="KW-0813">Transport</keyword>
<feature type="transmembrane region" description="Helical" evidence="4">
    <location>
        <begin position="21"/>
        <end position="45"/>
    </location>
</feature>
<sequence length="703" mass="80261">MIKEDNILDATSVIQIKNLNTLYSISQVLLQLFPVVVSLCVAITFSKNYVLSSLSVLISWLIFILVQSLFIYKAENGFNFLFYKGINSAYISTFLNSSYLYNVSPNIIVGLIIGFLTSTVINKMSDKKIFTWFNFNRSIMFFLPVIFVVISIFYLMIVGGIAKGMTSLKNSNFINNLSSSYIVGFLEKLLLPLGMNSSILNDFNSIHFDINQNIILKQGTETFYVYKLGELTNFGNPLIYADVFQNSSLKIENKETLYDLFLKHFSSKEMFINPELSNSIIFNIHQLSPMKTMIAKSEVFFTFKDLKNNSIMGIYSLGNLMNSLFFVPLIGVFIIYFADKSEKMFAFQVVIMSIIGSFLLGTQYTLITIVLFSSPLIYFVIFVLLSPVFQILMVKIGITLETQNGGIVELIRLGISSNKRIFESGIGFLLLVSIISACLFSVIYFLGLKKMAIYTPGRGNCISSFIREEYQKENNYVIFHKDKQDDFVTREYIIDDFLVNPLENSKSKNEININTSNNKETQLFEVNPQKSTTELIEVMDSQTNKIQMKSFESQCEEIEYLGVYSPVNGFLETINISSSRLMMDPKDNNVYSPVSGILKFISYQKNEFIFKHKNIKIHLEIQSPDTEIDWSKLIKQSFIKEGQEVEQGQVLVSLNKKQKENLSGVYAKISLLDFDETKTKNTKNISKTNLSNEDVLFLLERVN</sequence>
<accession>A0ABZ2RTD2</accession>
<dbReference type="Gene3D" id="2.70.70.10">
    <property type="entry name" value="Glucose Permease (Domain IIA)"/>
    <property type="match status" value="1"/>
</dbReference>
<feature type="transmembrane region" description="Helical" evidence="4">
    <location>
        <begin position="99"/>
        <end position="121"/>
    </location>
</feature>
<gene>
    <name evidence="5" type="ORF">WG616_03355</name>
</gene>
<evidence type="ECO:0000256" key="3">
    <source>
        <dbReference type="ARBA" id="ARBA00022683"/>
    </source>
</evidence>
<evidence type="ECO:0000313" key="6">
    <source>
        <dbReference type="Proteomes" id="UP001460679"/>
    </source>
</evidence>
<feature type="transmembrane region" description="Helical" evidence="4">
    <location>
        <begin position="314"/>
        <end position="338"/>
    </location>
</feature>